<dbReference type="GO" id="GO:0003676">
    <property type="term" value="F:nucleic acid binding"/>
    <property type="evidence" value="ECO:0007669"/>
    <property type="project" value="InterPro"/>
</dbReference>
<dbReference type="InterPro" id="IPR012337">
    <property type="entry name" value="RNaseH-like_sf"/>
</dbReference>
<comment type="caution">
    <text evidence="1">The sequence shown here is derived from an EMBL/GenBank/DDBJ whole genome shotgun (WGS) entry which is preliminary data.</text>
</comment>
<organism evidence="1 2">
    <name type="scientific">Siccirubricoccus deserti</name>
    <dbReference type="NCBI Taxonomy" id="2013562"/>
    <lineage>
        <taxon>Bacteria</taxon>
        <taxon>Pseudomonadati</taxon>
        <taxon>Pseudomonadota</taxon>
        <taxon>Alphaproteobacteria</taxon>
        <taxon>Acetobacterales</taxon>
        <taxon>Roseomonadaceae</taxon>
        <taxon>Siccirubricoccus</taxon>
    </lineage>
</organism>
<dbReference type="SUPFAM" id="SSF53098">
    <property type="entry name" value="Ribonuclease H-like"/>
    <property type="match status" value="1"/>
</dbReference>
<dbReference type="EMBL" id="JACOMF010000112">
    <property type="protein sequence ID" value="MBC4019058.1"/>
    <property type="molecule type" value="Genomic_DNA"/>
</dbReference>
<evidence type="ECO:0008006" key="3">
    <source>
        <dbReference type="Google" id="ProtNLM"/>
    </source>
</evidence>
<keyword evidence="2" id="KW-1185">Reference proteome</keyword>
<dbReference type="Proteomes" id="UP000600101">
    <property type="component" value="Unassembled WGS sequence"/>
</dbReference>
<evidence type="ECO:0000313" key="2">
    <source>
        <dbReference type="Proteomes" id="UP000600101"/>
    </source>
</evidence>
<accession>A0A9X0R518</accession>
<dbReference type="Gene3D" id="3.30.420.10">
    <property type="entry name" value="Ribonuclease H-like superfamily/Ribonuclease H"/>
    <property type="match status" value="1"/>
</dbReference>
<proteinExistence type="predicted"/>
<dbReference type="RefSeq" id="WP_186773794.1">
    <property type="nucleotide sequence ID" value="NZ_JACOMF010000112.1"/>
</dbReference>
<gene>
    <name evidence="1" type="ORF">H7965_27850</name>
</gene>
<evidence type="ECO:0000313" key="1">
    <source>
        <dbReference type="EMBL" id="MBC4019058.1"/>
    </source>
</evidence>
<name>A0A9X0R518_9PROT</name>
<dbReference type="InterPro" id="IPR036397">
    <property type="entry name" value="RNaseH_sf"/>
</dbReference>
<dbReference type="AlphaFoldDB" id="A0A9X0R518"/>
<reference evidence="1" key="1">
    <citation type="submission" date="2020-08" db="EMBL/GenBank/DDBJ databases">
        <authorList>
            <person name="Hu Y."/>
            <person name="Nguyen S.V."/>
            <person name="Li F."/>
            <person name="Fanning S."/>
        </authorList>
    </citation>
    <scope>NUCLEOTIDE SEQUENCE</scope>
    <source>
        <strain evidence="1">SYSU D8009</strain>
    </source>
</reference>
<sequence>MPGDFQDEIAFLGLENSLCLVRQPEGNGVTERFIRTQKENFLWVHTSNTVEDLRHGL</sequence>
<protein>
    <recommendedName>
        <fullName evidence="3">Integrase catalytic domain-containing protein</fullName>
    </recommendedName>
</protein>